<evidence type="ECO:0000313" key="2">
    <source>
        <dbReference type="Proteomes" id="UP000800040"/>
    </source>
</evidence>
<evidence type="ECO:0008006" key="3">
    <source>
        <dbReference type="Google" id="ProtNLM"/>
    </source>
</evidence>
<dbReference type="AlphaFoldDB" id="A0A6A5JZ89"/>
<dbReference type="Proteomes" id="UP000800040">
    <property type="component" value="Unassembled WGS sequence"/>
</dbReference>
<organism evidence="1 2">
    <name type="scientific">Decorospora gaudefroyi</name>
    <dbReference type="NCBI Taxonomy" id="184978"/>
    <lineage>
        <taxon>Eukaryota</taxon>
        <taxon>Fungi</taxon>
        <taxon>Dikarya</taxon>
        <taxon>Ascomycota</taxon>
        <taxon>Pezizomycotina</taxon>
        <taxon>Dothideomycetes</taxon>
        <taxon>Pleosporomycetidae</taxon>
        <taxon>Pleosporales</taxon>
        <taxon>Pleosporineae</taxon>
        <taxon>Pleosporaceae</taxon>
        <taxon>Decorospora</taxon>
    </lineage>
</organism>
<dbReference type="EMBL" id="ML975401">
    <property type="protein sequence ID" value="KAF1830318.1"/>
    <property type="molecule type" value="Genomic_DNA"/>
</dbReference>
<dbReference type="OrthoDB" id="2958217at2759"/>
<name>A0A6A5JZ89_9PLEO</name>
<protein>
    <recommendedName>
        <fullName evidence="3">Heterokaryon incompatibility domain-containing protein</fullName>
    </recommendedName>
</protein>
<sequence>MTQALNDEYCAGLWRNELVTTELCWSGDRHRNTTNLPTVGSGTYRAPSWSWACQDGPITPFDTRLPTEILPRIEITECNVKTATSDRTGAVTSGELRVSGWLATLQAYPRNPGDPLDLFFNGKRLQVVYEKCIVIDYTLSSSQLHFLPVQVRKPIRVLNEGLCWIVSGLLLIPTGAARGQFWRVGTFSFPISDLALTDQEELSNLVNEPWMEYETDCGDGKYITSII</sequence>
<dbReference type="PANTHER" id="PTHR33112">
    <property type="entry name" value="DOMAIN PROTEIN, PUTATIVE-RELATED"/>
    <property type="match status" value="1"/>
</dbReference>
<keyword evidence="2" id="KW-1185">Reference proteome</keyword>
<proteinExistence type="predicted"/>
<accession>A0A6A5JZ89</accession>
<evidence type="ECO:0000313" key="1">
    <source>
        <dbReference type="EMBL" id="KAF1830318.1"/>
    </source>
</evidence>
<gene>
    <name evidence="1" type="ORF">BDW02DRAFT_601811</name>
</gene>
<reference evidence="1" key="1">
    <citation type="submission" date="2020-01" db="EMBL/GenBank/DDBJ databases">
        <authorList>
            <consortium name="DOE Joint Genome Institute"/>
            <person name="Haridas S."/>
            <person name="Albert R."/>
            <person name="Binder M."/>
            <person name="Bloem J."/>
            <person name="Labutti K."/>
            <person name="Salamov A."/>
            <person name="Andreopoulos B."/>
            <person name="Baker S.E."/>
            <person name="Barry K."/>
            <person name="Bills G."/>
            <person name="Bluhm B.H."/>
            <person name="Cannon C."/>
            <person name="Castanera R."/>
            <person name="Culley D.E."/>
            <person name="Daum C."/>
            <person name="Ezra D."/>
            <person name="Gonzalez J.B."/>
            <person name="Henrissat B."/>
            <person name="Kuo A."/>
            <person name="Liang C."/>
            <person name="Lipzen A."/>
            <person name="Lutzoni F."/>
            <person name="Magnuson J."/>
            <person name="Mondo S."/>
            <person name="Nolan M."/>
            <person name="Ohm R."/>
            <person name="Pangilinan J."/>
            <person name="Park H.-J."/>
            <person name="Ramirez L."/>
            <person name="Alfaro M."/>
            <person name="Sun H."/>
            <person name="Tritt A."/>
            <person name="Yoshinaga Y."/>
            <person name="Zwiers L.-H."/>
            <person name="Turgeon B.G."/>
            <person name="Goodwin S.B."/>
            <person name="Spatafora J.W."/>
            <person name="Crous P.W."/>
            <person name="Grigoriev I.V."/>
        </authorList>
    </citation>
    <scope>NUCLEOTIDE SEQUENCE</scope>
    <source>
        <strain evidence="1">P77</strain>
    </source>
</reference>
<dbReference type="PANTHER" id="PTHR33112:SF10">
    <property type="entry name" value="TOL"/>
    <property type="match status" value="1"/>
</dbReference>